<comment type="caution">
    <text evidence="2">The sequence shown here is derived from an EMBL/GenBank/DDBJ whole genome shotgun (WGS) entry which is preliminary data.</text>
</comment>
<organism evidence="2 3">
    <name type="scientific">Pseudomonas syringae pv. pisi str. 1704B</name>
    <dbReference type="NCBI Taxonomy" id="629263"/>
    <lineage>
        <taxon>Bacteria</taxon>
        <taxon>Pseudomonadati</taxon>
        <taxon>Pseudomonadota</taxon>
        <taxon>Gammaproteobacteria</taxon>
        <taxon>Pseudomonadales</taxon>
        <taxon>Pseudomonadaceae</taxon>
        <taxon>Pseudomonas</taxon>
        <taxon>Pseudomonas syringae</taxon>
    </lineage>
</organism>
<reference evidence="2 3" key="1">
    <citation type="journal article" date="2011" name="PLoS Pathog.">
        <title>Dynamic evolution of pathogenicity revealed by sequencing and comparative genomics of 19 Pseudomonas syringae isolates.</title>
        <authorList>
            <person name="Baltrus D.A."/>
            <person name="Nishimura M.T."/>
            <person name="Romanchuk A."/>
            <person name="Chang J.H."/>
            <person name="Mukhtar M.S."/>
            <person name="Cherkis K."/>
            <person name="Roach J."/>
            <person name="Grant S.R."/>
            <person name="Jones C.D."/>
            <person name="Dangl J.L."/>
        </authorList>
    </citation>
    <scope>NUCLEOTIDE SEQUENCE [LARGE SCALE GENOMIC DNA]</scope>
    <source>
        <strain evidence="2 3">1704B</strain>
    </source>
</reference>
<feature type="non-terminal residue" evidence="2">
    <location>
        <position position="1"/>
    </location>
</feature>
<dbReference type="EMBL" id="AEAI01005059">
    <property type="protein sequence ID" value="EGH50032.1"/>
    <property type="molecule type" value="Genomic_DNA"/>
</dbReference>
<feature type="transmembrane region" description="Helical" evidence="1">
    <location>
        <begin position="12"/>
        <end position="30"/>
    </location>
</feature>
<keyword evidence="1" id="KW-1133">Transmembrane helix</keyword>
<feature type="non-terminal residue" evidence="2">
    <location>
        <position position="33"/>
    </location>
</feature>
<keyword evidence="1" id="KW-0472">Membrane</keyword>
<keyword evidence="3" id="KW-1185">Reference proteome</keyword>
<name>F3GSH9_PSESJ</name>
<accession>F3GSH9</accession>
<sequence length="33" mass="3479">DMPVALGQYGYFSLVALIATGIVMLTNPLVPTL</sequence>
<dbReference type="Proteomes" id="UP000004986">
    <property type="component" value="Unassembled WGS sequence"/>
</dbReference>
<evidence type="ECO:0000256" key="1">
    <source>
        <dbReference type="SAM" id="Phobius"/>
    </source>
</evidence>
<keyword evidence="1" id="KW-0812">Transmembrane</keyword>
<gene>
    <name evidence="2" type="ORF">PSYPI_49502</name>
</gene>
<protein>
    <submittedName>
        <fullName evidence="2">Uncharacterized protein</fullName>
    </submittedName>
</protein>
<dbReference type="AlphaFoldDB" id="F3GSH9"/>
<proteinExistence type="predicted"/>
<evidence type="ECO:0000313" key="2">
    <source>
        <dbReference type="EMBL" id="EGH50032.1"/>
    </source>
</evidence>
<evidence type="ECO:0000313" key="3">
    <source>
        <dbReference type="Proteomes" id="UP000004986"/>
    </source>
</evidence>